<dbReference type="Gene3D" id="3.40.190.10">
    <property type="entry name" value="Periplasmic binding protein-like II"/>
    <property type="match status" value="2"/>
</dbReference>
<evidence type="ECO:0000256" key="2">
    <source>
        <dbReference type="SAM" id="SignalP"/>
    </source>
</evidence>
<dbReference type="PANTHER" id="PTHR30006:SF2">
    <property type="entry name" value="ABC TRANSPORTER SUBSTRATE-BINDING PROTEIN"/>
    <property type="match status" value="1"/>
</dbReference>
<evidence type="ECO:0000313" key="4">
    <source>
        <dbReference type="Proteomes" id="UP000608420"/>
    </source>
</evidence>
<organism evidence="3 4">
    <name type="scientific">Paenibacillus aceti</name>
    <dbReference type="NCBI Taxonomy" id="1820010"/>
    <lineage>
        <taxon>Bacteria</taxon>
        <taxon>Bacillati</taxon>
        <taxon>Bacillota</taxon>
        <taxon>Bacilli</taxon>
        <taxon>Bacillales</taxon>
        <taxon>Paenibacillaceae</taxon>
        <taxon>Paenibacillus</taxon>
    </lineage>
</organism>
<reference evidence="4" key="1">
    <citation type="journal article" date="2019" name="Int. J. Syst. Evol. Microbiol.">
        <title>The Global Catalogue of Microorganisms (GCM) 10K type strain sequencing project: providing services to taxonomists for standard genome sequencing and annotation.</title>
        <authorList>
            <consortium name="The Broad Institute Genomics Platform"/>
            <consortium name="The Broad Institute Genome Sequencing Center for Infectious Disease"/>
            <person name="Wu L."/>
            <person name="Ma J."/>
        </authorList>
    </citation>
    <scope>NUCLEOTIDE SEQUENCE [LARGE SCALE GENOMIC DNA]</scope>
    <source>
        <strain evidence="4">CGMCC 1.15420</strain>
    </source>
</reference>
<keyword evidence="4" id="KW-1185">Reference proteome</keyword>
<dbReference type="PRINTS" id="PR00909">
    <property type="entry name" value="SPERMDNBNDNG"/>
</dbReference>
<dbReference type="PANTHER" id="PTHR30006">
    <property type="entry name" value="THIAMINE-BINDING PERIPLASMIC PROTEIN-RELATED"/>
    <property type="match status" value="1"/>
</dbReference>
<dbReference type="PROSITE" id="PS51257">
    <property type="entry name" value="PROKAR_LIPOPROTEIN"/>
    <property type="match status" value="1"/>
</dbReference>
<feature type="signal peptide" evidence="2">
    <location>
        <begin position="1"/>
        <end position="21"/>
    </location>
</feature>
<dbReference type="InterPro" id="IPR001188">
    <property type="entry name" value="Sperm_putr-bd"/>
</dbReference>
<dbReference type="CDD" id="cd13589">
    <property type="entry name" value="PBP2_polyamine_RpCGA009"/>
    <property type="match status" value="1"/>
</dbReference>
<dbReference type="Pfam" id="PF13416">
    <property type="entry name" value="SBP_bac_8"/>
    <property type="match status" value="1"/>
</dbReference>
<dbReference type="EMBL" id="BMIW01000001">
    <property type="protein sequence ID" value="GGF83766.1"/>
    <property type="molecule type" value="Genomic_DNA"/>
</dbReference>
<proteinExistence type="predicted"/>
<name>A0ABQ1VPC5_9BACL</name>
<accession>A0ABQ1VPC5</accession>
<keyword evidence="1 2" id="KW-0732">Signal</keyword>
<dbReference type="RefSeq" id="WP_120462757.1">
    <property type="nucleotide sequence ID" value="NZ_BMIW01000001.1"/>
</dbReference>
<comment type="caution">
    <text evidence="3">The sequence shown here is derived from an EMBL/GenBank/DDBJ whole genome shotgun (WGS) entry which is preliminary data.</text>
</comment>
<gene>
    <name evidence="3" type="primary">potD</name>
    <name evidence="3" type="ORF">GCM10010913_01560</name>
</gene>
<evidence type="ECO:0000313" key="3">
    <source>
        <dbReference type="EMBL" id="GGF83766.1"/>
    </source>
</evidence>
<evidence type="ECO:0000256" key="1">
    <source>
        <dbReference type="ARBA" id="ARBA00022729"/>
    </source>
</evidence>
<dbReference type="SUPFAM" id="SSF53850">
    <property type="entry name" value="Periplasmic binding protein-like II"/>
    <property type="match status" value="1"/>
</dbReference>
<feature type="chain" id="PRO_5047085432" evidence="2">
    <location>
        <begin position="22"/>
        <end position="359"/>
    </location>
</feature>
<sequence length="359" mass="39383">MVKKTWIKGLLACSLATVVLAGCGSNNSDGKSAEGNNSGGKQQKLVISTWGFAEDFYNKEVYEPFEKAHNVKIVLETGNNADRLSKIMQGSSDVDVIYLSDYYAQQGIEAGVFEKIDRSHFKNLDHIYDIAKAPNGEDYGPAYTVGQLGIAYDPQATGTTIESWSDLWKPELKGKLTMPSITSTSGPMMVDAASKISGSADFNEDKAFEQLTALNPSVVKYYSKTSEFVNMFTQGEAAAGPIMQMYLSDLQKAVPGIEFVTPKEGAYAIINTLNVVKGSRNKQLAEEFIDWQLSQEVQEKAAKAKVDSPANKDVKLTDEEAVGVTYGADVVENLQTLDMAFVNSHLKAWTDRFNREVTR</sequence>
<dbReference type="InterPro" id="IPR006059">
    <property type="entry name" value="SBP"/>
</dbReference>
<dbReference type="Proteomes" id="UP000608420">
    <property type="component" value="Unassembled WGS sequence"/>
</dbReference>
<protein>
    <submittedName>
        <fullName evidence="3">Spermidine/putrescine ABC transporter</fullName>
    </submittedName>
</protein>